<dbReference type="GeneID" id="20232776"/>
<evidence type="ECO:0000256" key="3">
    <source>
        <dbReference type="ARBA" id="ARBA00022989"/>
    </source>
</evidence>
<organism evidence="14 15">
    <name type="scientific">Lottia gigantea</name>
    <name type="common">Giant owl limpet</name>
    <dbReference type="NCBI Taxonomy" id="225164"/>
    <lineage>
        <taxon>Eukaryota</taxon>
        <taxon>Metazoa</taxon>
        <taxon>Spiralia</taxon>
        <taxon>Lophotrochozoa</taxon>
        <taxon>Mollusca</taxon>
        <taxon>Gastropoda</taxon>
        <taxon>Patellogastropoda</taxon>
        <taxon>Lottioidea</taxon>
        <taxon>Lottiidae</taxon>
        <taxon>Lottia</taxon>
    </lineage>
</organism>
<dbReference type="GO" id="GO:0008188">
    <property type="term" value="F:neuropeptide receptor activity"/>
    <property type="evidence" value="ECO:0007669"/>
    <property type="project" value="InterPro"/>
</dbReference>
<dbReference type="AlphaFoldDB" id="V4BF32"/>
<keyword evidence="5 12" id="KW-0472">Membrane</keyword>
<keyword evidence="4 11" id="KW-0297">G-protein coupled receptor</keyword>
<dbReference type="CTD" id="20232776"/>
<feature type="transmembrane region" description="Helical" evidence="12">
    <location>
        <begin position="85"/>
        <end position="114"/>
    </location>
</feature>
<feature type="transmembrane region" description="Helical" evidence="12">
    <location>
        <begin position="182"/>
        <end position="202"/>
    </location>
</feature>
<comment type="subcellular location">
    <subcellularLocation>
        <location evidence="1">Membrane</location>
        <topology evidence="1">Multi-pass membrane protein</topology>
    </subcellularLocation>
</comment>
<accession>V4BF32</accession>
<keyword evidence="9 11" id="KW-0807">Transducer</keyword>
<keyword evidence="15" id="KW-1185">Reference proteome</keyword>
<dbReference type="Proteomes" id="UP000030746">
    <property type="component" value="Unassembled WGS sequence"/>
</dbReference>
<feature type="domain" description="G-protein coupled receptors family 1 profile" evidence="13">
    <location>
        <begin position="37"/>
        <end position="247"/>
    </location>
</feature>
<sequence length="274" mass="31586">MNSTTTTDENSPWKVSEFVEIILIFMYFLITFIALSGNGIVCYLVLAYKRMHTVPNYFIFNLAVSDILVAIFCIPFSFVANLKNYWPFGVAMCPIVMYSQVVTVFLSSYTLVAMSIDRYVVIVHPFLRRITTRQTVFVILAIWVISLAIPLPTLLHSQILYFSNTSGQCLEIWESDLEKSRYSLALMILHYFAPLAILIFSYSKIGYNIWIKNFRNDEGNKRRLQLAAAKQKVSMLSLIIFVIFSLCMILMYLCCNWITLQFILIQIGLIFAKS</sequence>
<gene>
    <name evidence="14" type="ORF">LOTGIDRAFT_127919</name>
</gene>
<proteinExistence type="inferred from homology"/>
<dbReference type="GO" id="GO:0005886">
    <property type="term" value="C:plasma membrane"/>
    <property type="evidence" value="ECO:0007669"/>
    <property type="project" value="TreeGrafter"/>
</dbReference>
<evidence type="ECO:0000313" key="14">
    <source>
        <dbReference type="EMBL" id="ESO87474.1"/>
    </source>
</evidence>
<comment type="function">
    <text evidence="10">Receptor for NPAF (A-18-F-amide) and NPFF (F-8-F-amide) neuropeptides, also known as morphine-modulating peptides. Can also be activated by a variety of naturally occurring or synthetic FMRF-amide like ligands. This receptor mediates its action by association with G proteins that activate a phosphatidylinositol-calcium second messenger system.</text>
</comment>
<dbReference type="RefSeq" id="XP_009061936.1">
    <property type="nucleotide sequence ID" value="XM_009063688.1"/>
</dbReference>
<dbReference type="PANTHER" id="PTHR45695">
    <property type="entry name" value="LEUCOKININ RECEPTOR-RELATED"/>
    <property type="match status" value="1"/>
</dbReference>
<comment type="similarity">
    <text evidence="11">Belongs to the G-protein coupled receptor 1 family.</text>
</comment>
<dbReference type="EMBL" id="KB202917">
    <property type="protein sequence ID" value="ESO87474.1"/>
    <property type="molecule type" value="Genomic_DNA"/>
</dbReference>
<dbReference type="KEGG" id="lgi:LOTGIDRAFT_127919"/>
<dbReference type="PRINTS" id="PR00237">
    <property type="entry name" value="GPCRRHODOPSN"/>
</dbReference>
<keyword evidence="2 11" id="KW-0812">Transmembrane</keyword>
<evidence type="ECO:0000256" key="6">
    <source>
        <dbReference type="ARBA" id="ARBA00023157"/>
    </source>
</evidence>
<keyword evidence="3 12" id="KW-1133">Transmembrane helix</keyword>
<dbReference type="PROSITE" id="PS00237">
    <property type="entry name" value="G_PROTEIN_RECEP_F1_1"/>
    <property type="match status" value="1"/>
</dbReference>
<evidence type="ECO:0000256" key="2">
    <source>
        <dbReference type="ARBA" id="ARBA00022692"/>
    </source>
</evidence>
<feature type="transmembrane region" description="Helical" evidence="12">
    <location>
        <begin position="58"/>
        <end position="79"/>
    </location>
</feature>
<evidence type="ECO:0000256" key="4">
    <source>
        <dbReference type="ARBA" id="ARBA00023040"/>
    </source>
</evidence>
<dbReference type="InterPro" id="IPR017452">
    <property type="entry name" value="GPCR_Rhodpsn_7TM"/>
</dbReference>
<feature type="transmembrane region" description="Helical" evidence="12">
    <location>
        <begin position="233"/>
        <end position="253"/>
    </location>
</feature>
<evidence type="ECO:0000256" key="5">
    <source>
        <dbReference type="ARBA" id="ARBA00023136"/>
    </source>
</evidence>
<keyword evidence="7 11" id="KW-0675">Receptor</keyword>
<evidence type="ECO:0000313" key="15">
    <source>
        <dbReference type="Proteomes" id="UP000030746"/>
    </source>
</evidence>
<dbReference type="SUPFAM" id="SSF81321">
    <property type="entry name" value="Family A G protein-coupled receptor-like"/>
    <property type="match status" value="1"/>
</dbReference>
<keyword evidence="6" id="KW-1015">Disulfide bond</keyword>
<dbReference type="OMA" id="ARCEESW"/>
<feature type="transmembrane region" description="Helical" evidence="12">
    <location>
        <begin position="21"/>
        <end position="46"/>
    </location>
</feature>
<feature type="transmembrane region" description="Helical" evidence="12">
    <location>
        <begin position="135"/>
        <end position="162"/>
    </location>
</feature>
<dbReference type="PRINTS" id="PR01570">
    <property type="entry name" value="NPFFRECEPTOR"/>
</dbReference>
<evidence type="ECO:0000259" key="13">
    <source>
        <dbReference type="PROSITE" id="PS50262"/>
    </source>
</evidence>
<name>V4BF32_LOTGI</name>
<dbReference type="HOGENOM" id="CLU_009579_6_0_1"/>
<dbReference type="InterPro" id="IPR005395">
    <property type="entry name" value="NPFF_rcpt"/>
</dbReference>
<evidence type="ECO:0000256" key="1">
    <source>
        <dbReference type="ARBA" id="ARBA00004141"/>
    </source>
</evidence>
<dbReference type="Gene3D" id="1.20.1070.10">
    <property type="entry name" value="Rhodopsin 7-helix transmembrane proteins"/>
    <property type="match status" value="1"/>
</dbReference>
<evidence type="ECO:0000256" key="9">
    <source>
        <dbReference type="ARBA" id="ARBA00023224"/>
    </source>
</evidence>
<evidence type="ECO:0000256" key="11">
    <source>
        <dbReference type="RuleBase" id="RU000688"/>
    </source>
</evidence>
<reference evidence="14 15" key="1">
    <citation type="journal article" date="2013" name="Nature">
        <title>Insights into bilaterian evolution from three spiralian genomes.</title>
        <authorList>
            <person name="Simakov O."/>
            <person name="Marletaz F."/>
            <person name="Cho S.J."/>
            <person name="Edsinger-Gonzales E."/>
            <person name="Havlak P."/>
            <person name="Hellsten U."/>
            <person name="Kuo D.H."/>
            <person name="Larsson T."/>
            <person name="Lv J."/>
            <person name="Arendt D."/>
            <person name="Savage R."/>
            <person name="Osoegawa K."/>
            <person name="de Jong P."/>
            <person name="Grimwood J."/>
            <person name="Chapman J.A."/>
            <person name="Shapiro H."/>
            <person name="Aerts A."/>
            <person name="Otillar R.P."/>
            <person name="Terry A.Y."/>
            <person name="Boore J.L."/>
            <person name="Grigoriev I.V."/>
            <person name="Lindberg D.R."/>
            <person name="Seaver E.C."/>
            <person name="Weisblat D.A."/>
            <person name="Putnam N.H."/>
            <person name="Rokhsar D.S."/>
        </authorList>
    </citation>
    <scope>NUCLEOTIDE SEQUENCE [LARGE SCALE GENOMIC DNA]</scope>
</reference>
<dbReference type="PANTHER" id="PTHR45695:SF9">
    <property type="entry name" value="LEUCOKININ RECEPTOR"/>
    <property type="match status" value="1"/>
</dbReference>
<dbReference type="Pfam" id="PF00001">
    <property type="entry name" value="7tm_1"/>
    <property type="match status" value="1"/>
</dbReference>
<dbReference type="PROSITE" id="PS50262">
    <property type="entry name" value="G_PROTEIN_RECEP_F1_2"/>
    <property type="match status" value="1"/>
</dbReference>
<evidence type="ECO:0000256" key="10">
    <source>
        <dbReference type="ARBA" id="ARBA00025478"/>
    </source>
</evidence>
<dbReference type="OrthoDB" id="9445642at2759"/>
<evidence type="ECO:0000256" key="8">
    <source>
        <dbReference type="ARBA" id="ARBA00023180"/>
    </source>
</evidence>
<evidence type="ECO:0000256" key="12">
    <source>
        <dbReference type="SAM" id="Phobius"/>
    </source>
</evidence>
<keyword evidence="8" id="KW-0325">Glycoprotein</keyword>
<protein>
    <recommendedName>
        <fullName evidence="13">G-protein coupled receptors family 1 profile domain-containing protein</fullName>
    </recommendedName>
</protein>
<evidence type="ECO:0000256" key="7">
    <source>
        <dbReference type="ARBA" id="ARBA00023170"/>
    </source>
</evidence>
<dbReference type="InterPro" id="IPR000276">
    <property type="entry name" value="GPCR_Rhodpsn"/>
</dbReference>